<reference evidence="2 3" key="1">
    <citation type="submission" date="2020-04" db="EMBL/GenBank/DDBJ databases">
        <title>Whole-genome sequencing of Vibrio spp. from China reveals different genetic environments of blaCTX-M-14 among diverse lineages.</title>
        <authorList>
            <person name="Zheng Z."/>
            <person name="Ye L."/>
            <person name="Chen S."/>
        </authorList>
    </citation>
    <scope>NUCLEOTIDE SEQUENCE [LARGE SCALE GENOMIC DNA]</scope>
    <source>
        <strain evidence="2 3">Vb0574</strain>
    </source>
</reference>
<feature type="non-terminal residue" evidence="2">
    <location>
        <position position="77"/>
    </location>
</feature>
<evidence type="ECO:0000313" key="2">
    <source>
        <dbReference type="EMBL" id="NMU26896.1"/>
    </source>
</evidence>
<name>A0A7Y0X6F9_VIBPH</name>
<comment type="caution">
    <text evidence="2">The sequence shown here is derived from an EMBL/GenBank/DDBJ whole genome shotgun (WGS) entry which is preliminary data.</text>
</comment>
<evidence type="ECO:0000256" key="1">
    <source>
        <dbReference type="SAM" id="MobiDB-lite"/>
    </source>
</evidence>
<protein>
    <submittedName>
        <fullName evidence="2">Phage recombination protein Bet</fullName>
    </submittedName>
</protein>
<gene>
    <name evidence="2" type="ORF">HKB21_14855</name>
</gene>
<feature type="non-terminal residue" evidence="2">
    <location>
        <position position="1"/>
    </location>
</feature>
<evidence type="ECO:0000313" key="3">
    <source>
        <dbReference type="Proteomes" id="UP000555836"/>
    </source>
</evidence>
<dbReference type="EMBL" id="JABCLD010001573">
    <property type="protein sequence ID" value="NMU26896.1"/>
    <property type="molecule type" value="Genomic_DNA"/>
</dbReference>
<accession>A0A7Y0X6F9</accession>
<sequence>LEHKKKMDPLLKQLADRAIAQNAWSATHEYVESRFSGAELEYAVQYLRDAEIDSMEPAVTQKASIQERGNVDDVQSE</sequence>
<organism evidence="2 3">
    <name type="scientific">Vibrio parahaemolyticus</name>
    <dbReference type="NCBI Taxonomy" id="670"/>
    <lineage>
        <taxon>Bacteria</taxon>
        <taxon>Pseudomonadati</taxon>
        <taxon>Pseudomonadota</taxon>
        <taxon>Gammaproteobacteria</taxon>
        <taxon>Vibrionales</taxon>
        <taxon>Vibrionaceae</taxon>
        <taxon>Vibrio</taxon>
    </lineage>
</organism>
<dbReference type="AlphaFoldDB" id="A0A7Y0X6F9"/>
<dbReference type="Proteomes" id="UP000555836">
    <property type="component" value="Unassembled WGS sequence"/>
</dbReference>
<proteinExistence type="predicted"/>
<feature type="region of interest" description="Disordered" evidence="1">
    <location>
        <begin position="57"/>
        <end position="77"/>
    </location>
</feature>